<keyword evidence="6 8" id="KW-1133">Transmembrane helix</keyword>
<dbReference type="EMBL" id="JBHFNS010000014">
    <property type="protein sequence ID" value="MFB2933880.1"/>
    <property type="molecule type" value="Genomic_DNA"/>
</dbReference>
<proteinExistence type="predicted"/>
<feature type="transmembrane region" description="Helical" evidence="8">
    <location>
        <begin position="413"/>
        <end position="432"/>
    </location>
</feature>
<keyword evidence="7 8" id="KW-0472">Membrane</keyword>
<feature type="transmembrane region" description="Helical" evidence="8">
    <location>
        <begin position="61"/>
        <end position="81"/>
    </location>
</feature>
<feature type="transmembrane region" description="Helical" evidence="8">
    <location>
        <begin position="472"/>
        <end position="491"/>
    </location>
</feature>
<feature type="transmembrane region" description="Helical" evidence="8">
    <location>
        <begin position="263"/>
        <end position="290"/>
    </location>
</feature>
<dbReference type="RefSeq" id="WP_413255414.1">
    <property type="nucleotide sequence ID" value="NZ_JBHFNS010000014.1"/>
</dbReference>
<dbReference type="InterPro" id="IPR038731">
    <property type="entry name" value="RgtA/B/C-like"/>
</dbReference>
<evidence type="ECO:0000313" key="11">
    <source>
        <dbReference type="Proteomes" id="UP001576776"/>
    </source>
</evidence>
<dbReference type="Pfam" id="PF13231">
    <property type="entry name" value="PMT_2"/>
    <property type="match status" value="1"/>
</dbReference>
<evidence type="ECO:0000256" key="8">
    <source>
        <dbReference type="SAM" id="Phobius"/>
    </source>
</evidence>
<dbReference type="PANTHER" id="PTHR33908">
    <property type="entry name" value="MANNOSYLTRANSFERASE YKCB-RELATED"/>
    <property type="match status" value="1"/>
</dbReference>
<evidence type="ECO:0000256" key="1">
    <source>
        <dbReference type="ARBA" id="ARBA00004651"/>
    </source>
</evidence>
<evidence type="ECO:0000259" key="9">
    <source>
        <dbReference type="Pfam" id="PF13231"/>
    </source>
</evidence>
<dbReference type="PANTHER" id="PTHR33908:SF11">
    <property type="entry name" value="MEMBRANE PROTEIN"/>
    <property type="match status" value="1"/>
</dbReference>
<keyword evidence="11" id="KW-1185">Reference proteome</keyword>
<organism evidence="10 11">
    <name type="scientific">Floridaenema fluviatile BLCC-F154</name>
    <dbReference type="NCBI Taxonomy" id="3153640"/>
    <lineage>
        <taxon>Bacteria</taxon>
        <taxon>Bacillati</taxon>
        <taxon>Cyanobacteriota</taxon>
        <taxon>Cyanophyceae</taxon>
        <taxon>Oscillatoriophycideae</taxon>
        <taxon>Aerosakkonematales</taxon>
        <taxon>Aerosakkonemataceae</taxon>
        <taxon>Floridanema</taxon>
        <taxon>Floridanema fluviatile</taxon>
    </lineage>
</organism>
<dbReference type="Proteomes" id="UP001576776">
    <property type="component" value="Unassembled WGS sequence"/>
</dbReference>
<keyword evidence="2" id="KW-1003">Cell membrane</keyword>
<feature type="transmembrane region" description="Helical" evidence="8">
    <location>
        <begin position="498"/>
        <end position="519"/>
    </location>
</feature>
<reference evidence="10 11" key="1">
    <citation type="submission" date="2024-09" db="EMBL/GenBank/DDBJ databases">
        <title>Floridaenema gen nov. (Aerosakkonemataceae, Aerosakkonematales ord. nov., Cyanobacteria) from benthic tropical and subtropical fresh waters, with the description of four new species.</title>
        <authorList>
            <person name="Moretto J.A."/>
            <person name="Berthold D.E."/>
            <person name="Lefler F.W."/>
            <person name="Huang I.-S."/>
            <person name="Laughinghouse H. IV."/>
        </authorList>
    </citation>
    <scope>NUCLEOTIDE SEQUENCE [LARGE SCALE GENOMIC DNA]</scope>
    <source>
        <strain evidence="10 11">BLCC-F154</strain>
    </source>
</reference>
<evidence type="ECO:0000313" key="10">
    <source>
        <dbReference type="EMBL" id="MFB2933880.1"/>
    </source>
</evidence>
<evidence type="ECO:0000256" key="7">
    <source>
        <dbReference type="ARBA" id="ARBA00023136"/>
    </source>
</evidence>
<keyword evidence="5 8" id="KW-0812">Transmembrane</keyword>
<evidence type="ECO:0000256" key="4">
    <source>
        <dbReference type="ARBA" id="ARBA00022679"/>
    </source>
</evidence>
<keyword evidence="3 10" id="KW-0328">Glycosyltransferase</keyword>
<feature type="transmembrane region" description="Helical" evidence="8">
    <location>
        <begin position="110"/>
        <end position="129"/>
    </location>
</feature>
<accession>A0ABV4Y4Y0</accession>
<feature type="transmembrane region" description="Helical" evidence="8">
    <location>
        <begin position="218"/>
        <end position="251"/>
    </location>
</feature>
<evidence type="ECO:0000256" key="5">
    <source>
        <dbReference type="ARBA" id="ARBA00022692"/>
    </source>
</evidence>
<feature type="transmembrane region" description="Helical" evidence="8">
    <location>
        <begin position="444"/>
        <end position="466"/>
    </location>
</feature>
<feature type="transmembrane region" description="Helical" evidence="8">
    <location>
        <begin position="189"/>
        <end position="206"/>
    </location>
</feature>
<feature type="domain" description="Glycosyltransferase RgtA/B/C/D-like" evidence="9">
    <location>
        <begin position="167"/>
        <end position="317"/>
    </location>
</feature>
<feature type="transmembrane region" description="Helical" evidence="8">
    <location>
        <begin position="302"/>
        <end position="326"/>
    </location>
</feature>
<gene>
    <name evidence="10" type="ORF">ACE1B6_01240</name>
</gene>
<dbReference type="InterPro" id="IPR050297">
    <property type="entry name" value="LipidA_mod_glycosyltrf_83"/>
</dbReference>
<name>A0ABV4Y4Y0_9CYAN</name>
<protein>
    <submittedName>
        <fullName evidence="10">ArnT family glycosyltransferase</fullName>
        <ecNumber evidence="10">2.4.-.-</ecNumber>
    </submittedName>
</protein>
<sequence>MMPILLMAISFVATLAAFWQMGVAPNDCFRTAFLKATIIQAIFITVLTEYLSLSRAITFEFVSLAWSLFAVINCLIAILLIRKNRRVINIKEIKQQLCQKFFEQSLKNRILLIAIVLILGISLLTALISPPNNYDSLTYHLPRVMHWIQNRSVVHYPTNNLRQISFPPGANYIVMQLQILAGSDRFANLVQWLAFLGCILGTSLIAKTFAIKSQIITALVCASIPMAILQSTTTQTDLIVSFWLVCFTFFIFRTDNYSKIDIFWLAAAFGLAMVTKPTAIIFGTALLIVLGIRICRRFSWKAIWRSTTITATILILSLSLSLPTYWRNYLTFGSILGDDFGTRNEIIGLVPLVSNMLRNIGLNMPITEFWQLIESFHQYILSIDVNNPAITYGATIFDIHLFGTVLRTPNEDFASNPIHLILVIIAIFVLIIDAIKHQKNHWKILSLAGAIILQFLMFSGILKWQIWGNRLLLPALILAAPISGYFISDFLSKAMQKIIIYLLIVSSIIYSLTTVYHPLIPLPSSWTSVDISQSILRGERNYFYFRGNEEKRERYQEFSRLANQKQCQTVGLSIGKDDLEYLLWVTMAQESSPDFKIKHINVNNVSQSLPPEFPDSELCAIFPSK</sequence>
<dbReference type="EC" id="2.4.-.-" evidence="10"/>
<comment type="subcellular location">
    <subcellularLocation>
        <location evidence="1">Cell membrane</location>
        <topology evidence="1">Multi-pass membrane protein</topology>
    </subcellularLocation>
</comment>
<evidence type="ECO:0000256" key="6">
    <source>
        <dbReference type="ARBA" id="ARBA00022989"/>
    </source>
</evidence>
<comment type="caution">
    <text evidence="10">The sequence shown here is derived from an EMBL/GenBank/DDBJ whole genome shotgun (WGS) entry which is preliminary data.</text>
</comment>
<dbReference type="GO" id="GO:0016757">
    <property type="term" value="F:glycosyltransferase activity"/>
    <property type="evidence" value="ECO:0007669"/>
    <property type="project" value="UniProtKB-KW"/>
</dbReference>
<evidence type="ECO:0000256" key="3">
    <source>
        <dbReference type="ARBA" id="ARBA00022676"/>
    </source>
</evidence>
<keyword evidence="4 10" id="KW-0808">Transferase</keyword>
<evidence type="ECO:0000256" key="2">
    <source>
        <dbReference type="ARBA" id="ARBA00022475"/>
    </source>
</evidence>